<dbReference type="Pfam" id="PF05118">
    <property type="entry name" value="Asp_Arg_Hydrox"/>
    <property type="match status" value="1"/>
</dbReference>
<dbReference type="InterPro" id="IPR007803">
    <property type="entry name" value="Asp/Arg/Pro-Hydrxlase"/>
</dbReference>
<dbReference type="Proteomes" id="UP000236416">
    <property type="component" value="Unassembled WGS sequence"/>
</dbReference>
<dbReference type="SUPFAM" id="SSF51197">
    <property type="entry name" value="Clavaminate synthase-like"/>
    <property type="match status" value="1"/>
</dbReference>
<dbReference type="PANTHER" id="PTHR46332:SF5">
    <property type="entry name" value="ASPARTATE BETA-HYDROXYLASE DOMAIN CONTAINING 2"/>
    <property type="match status" value="1"/>
</dbReference>
<evidence type="ECO:0000313" key="6">
    <source>
        <dbReference type="EMBL" id="POA97373.1"/>
    </source>
</evidence>
<dbReference type="PANTHER" id="PTHR46332">
    <property type="entry name" value="ASPARTATE BETA-HYDROXYLASE DOMAIN-CONTAINING PROTEIN 2"/>
    <property type="match status" value="1"/>
</dbReference>
<evidence type="ECO:0000256" key="4">
    <source>
        <dbReference type="SAM" id="Phobius"/>
    </source>
</evidence>
<feature type="transmembrane region" description="Helical" evidence="4">
    <location>
        <begin position="282"/>
        <end position="302"/>
    </location>
</feature>
<dbReference type="RefSeq" id="WP_103321161.1">
    <property type="nucleotide sequence ID" value="NZ_PPTF01000073.1"/>
</dbReference>
<gene>
    <name evidence="6" type="primary">lpxO</name>
    <name evidence="6" type="ORF">C2134_16195</name>
</gene>
<proteinExistence type="inferred from homology"/>
<keyword evidence="4" id="KW-1133">Transmembrane helix</keyword>
<dbReference type="InterPro" id="IPR051821">
    <property type="entry name" value="Asp/Asn_beta-hydroxylase"/>
</dbReference>
<sequence>MPYFKLTIVAIFILSTAYVHLRGRVRLGFWRQLSDHSTIMAPINCFMYLFSKVPPKPYLPVERFPELQALTANWEKIREEAAALYDRGNIKASDKYDDLGFNSFFKTGWKRFYLKWYGQDHASAQALCPYTTQLLKQFPNIKAAMFTALPPGSRLVRHRDPFAGSVRYHLGLITPNDDGCYIDVDGQKYSWRDGEAVIFDETYLHYAENTTDQNRIILFCDIERPMWFAPARWINRIVSRVLVGAANSPNQEGDRTGGLNRAFRYIQQVRLFGKKIKAQSRFTYYLLKWLLLGGPIVLWLFWGAWR</sequence>
<dbReference type="InterPro" id="IPR027443">
    <property type="entry name" value="IPNS-like_sf"/>
</dbReference>
<accession>A0A2K4MJX4</accession>
<dbReference type="EMBL" id="PPTF01000073">
    <property type="protein sequence ID" value="POA97373.1"/>
    <property type="molecule type" value="Genomic_DNA"/>
</dbReference>
<feature type="domain" description="Aspartyl/asparaginy/proline hydroxylase" evidence="5">
    <location>
        <begin position="72"/>
        <end position="225"/>
    </location>
</feature>
<name>A0A2K4MJX4_9NEIS</name>
<comment type="caution">
    <text evidence="6">The sequence shown here is derived from an EMBL/GenBank/DDBJ whole genome shotgun (WGS) entry which is preliminary data.</text>
</comment>
<dbReference type="InterPro" id="IPR047694">
    <property type="entry name" value="Lipid_A_LpxO-like"/>
</dbReference>
<dbReference type="GO" id="GO:0051213">
    <property type="term" value="F:dioxygenase activity"/>
    <property type="evidence" value="ECO:0007669"/>
    <property type="project" value="UniProtKB-KW"/>
</dbReference>
<keyword evidence="7" id="KW-1185">Reference proteome</keyword>
<comment type="similarity">
    <text evidence="1">Belongs to the aspartyl/asparaginyl beta-hydroxylase family.</text>
</comment>
<keyword evidence="4" id="KW-0472">Membrane</keyword>
<evidence type="ECO:0000256" key="1">
    <source>
        <dbReference type="ARBA" id="ARBA00007730"/>
    </source>
</evidence>
<keyword evidence="4" id="KW-0812">Transmembrane</keyword>
<dbReference type="NCBIfam" id="NF033391">
    <property type="entry name" value="lipid_A_LpxO"/>
    <property type="match status" value="1"/>
</dbReference>
<dbReference type="Gene3D" id="2.60.120.330">
    <property type="entry name" value="B-lactam Antibiotic, Isopenicillin N Synthase, Chain"/>
    <property type="match status" value="1"/>
</dbReference>
<evidence type="ECO:0000256" key="2">
    <source>
        <dbReference type="ARBA" id="ARBA00022964"/>
    </source>
</evidence>
<feature type="transmembrane region" description="Helical" evidence="4">
    <location>
        <begin position="6"/>
        <end position="23"/>
    </location>
</feature>
<organism evidence="6 7">
    <name type="scientific">Chromobacterium sinusclupearum</name>
    <dbReference type="NCBI Taxonomy" id="2077146"/>
    <lineage>
        <taxon>Bacteria</taxon>
        <taxon>Pseudomonadati</taxon>
        <taxon>Pseudomonadota</taxon>
        <taxon>Betaproteobacteria</taxon>
        <taxon>Neisseriales</taxon>
        <taxon>Chromobacteriaceae</taxon>
        <taxon>Chromobacterium</taxon>
    </lineage>
</organism>
<reference evidence="6 7" key="1">
    <citation type="submission" date="2018-01" db="EMBL/GenBank/DDBJ databases">
        <title>Genomic Sequence of Chromobacterium MWU13-2610 from wild cranberry bogs within the Cape Cod National Seashore.</title>
        <authorList>
            <person name="O'Hara-Hanley K."/>
            <person name="Soby S."/>
            <person name="Harrison A."/>
        </authorList>
    </citation>
    <scope>NUCLEOTIDE SEQUENCE [LARGE SCALE GENOMIC DNA]</scope>
    <source>
        <strain evidence="6 7">MWU13-2610</strain>
    </source>
</reference>
<evidence type="ECO:0000259" key="5">
    <source>
        <dbReference type="Pfam" id="PF05118"/>
    </source>
</evidence>
<evidence type="ECO:0000313" key="7">
    <source>
        <dbReference type="Proteomes" id="UP000236416"/>
    </source>
</evidence>
<keyword evidence="3" id="KW-0560">Oxidoreductase</keyword>
<dbReference type="AlphaFoldDB" id="A0A2K4MJX4"/>
<keyword evidence="2" id="KW-0223">Dioxygenase</keyword>
<protein>
    <submittedName>
        <fullName evidence="6">Lipid A hydroxylase LpxO</fullName>
    </submittedName>
</protein>
<evidence type="ECO:0000256" key="3">
    <source>
        <dbReference type="ARBA" id="ARBA00023002"/>
    </source>
</evidence>